<dbReference type="EMBL" id="CP004353">
    <property type="protein sequence ID" value="AHI23710.1"/>
    <property type="molecule type" value="Genomic_DNA"/>
</dbReference>
<protein>
    <recommendedName>
        <fullName evidence="9">Major facilitator superfamily (MFS) profile domain-containing protein</fullName>
    </recommendedName>
</protein>
<keyword evidence="3" id="KW-0813">Transport</keyword>
<evidence type="ECO:0000256" key="2">
    <source>
        <dbReference type="ARBA" id="ARBA00008537"/>
    </source>
</evidence>
<comment type="similarity">
    <text evidence="2">Belongs to the major facilitator superfamily. EmrB family.</text>
</comment>
<comment type="subcellular location">
    <subcellularLocation>
        <location evidence="1">Cell membrane</location>
        <topology evidence="1">Multi-pass membrane protein</topology>
    </subcellularLocation>
</comment>
<organism evidence="10 11">
    <name type="scientific">Corynebacterium vitaeruminis DSM 20294</name>
    <dbReference type="NCBI Taxonomy" id="1224164"/>
    <lineage>
        <taxon>Bacteria</taxon>
        <taxon>Bacillati</taxon>
        <taxon>Actinomycetota</taxon>
        <taxon>Actinomycetes</taxon>
        <taxon>Mycobacteriales</taxon>
        <taxon>Corynebacteriaceae</taxon>
        <taxon>Corynebacterium</taxon>
    </lineage>
</organism>
<feature type="transmembrane region" description="Helical" evidence="8">
    <location>
        <begin position="510"/>
        <end position="531"/>
    </location>
</feature>
<feature type="transmembrane region" description="Helical" evidence="8">
    <location>
        <begin position="124"/>
        <end position="142"/>
    </location>
</feature>
<feature type="transmembrane region" description="Helical" evidence="8">
    <location>
        <begin position="212"/>
        <end position="232"/>
    </location>
</feature>
<gene>
    <name evidence="10" type="ORF">B843_11670</name>
</gene>
<dbReference type="GO" id="GO:0005886">
    <property type="term" value="C:plasma membrane"/>
    <property type="evidence" value="ECO:0007669"/>
    <property type="project" value="UniProtKB-SubCell"/>
</dbReference>
<keyword evidence="7 8" id="KW-0472">Membrane</keyword>
<dbReference type="AlphaFoldDB" id="W5Y4C2"/>
<evidence type="ECO:0000256" key="6">
    <source>
        <dbReference type="ARBA" id="ARBA00022989"/>
    </source>
</evidence>
<dbReference type="InterPro" id="IPR011701">
    <property type="entry name" value="MFS"/>
</dbReference>
<feature type="transmembrane region" description="Helical" evidence="8">
    <location>
        <begin position="149"/>
        <end position="172"/>
    </location>
</feature>
<dbReference type="InterPro" id="IPR004638">
    <property type="entry name" value="EmrB-like"/>
</dbReference>
<feature type="transmembrane region" description="Helical" evidence="8">
    <location>
        <begin position="383"/>
        <end position="411"/>
    </location>
</feature>
<proteinExistence type="inferred from homology"/>
<dbReference type="PRINTS" id="PR01036">
    <property type="entry name" value="TCRTETB"/>
</dbReference>
<accession>W5Y4C2</accession>
<feature type="transmembrane region" description="Helical" evidence="8">
    <location>
        <begin position="252"/>
        <end position="274"/>
    </location>
</feature>
<dbReference type="HOGENOM" id="CLU_000960_28_2_11"/>
<name>W5Y4C2_9CORY</name>
<evidence type="ECO:0000256" key="3">
    <source>
        <dbReference type="ARBA" id="ARBA00022448"/>
    </source>
</evidence>
<keyword evidence="11" id="KW-1185">Reference proteome</keyword>
<dbReference type="PANTHER" id="PTHR42718">
    <property type="entry name" value="MAJOR FACILITATOR SUPERFAMILY MULTIDRUG TRANSPORTER MFSC"/>
    <property type="match status" value="1"/>
</dbReference>
<dbReference type="PATRIC" id="fig|1224164.3.peg.2351"/>
<evidence type="ECO:0000256" key="8">
    <source>
        <dbReference type="SAM" id="Phobius"/>
    </source>
</evidence>
<feature type="transmembrane region" description="Helical" evidence="8">
    <location>
        <begin position="432"/>
        <end position="453"/>
    </location>
</feature>
<dbReference type="PANTHER" id="PTHR42718:SF9">
    <property type="entry name" value="MAJOR FACILITATOR SUPERFAMILY MULTIDRUG TRANSPORTER MFSC"/>
    <property type="match status" value="1"/>
</dbReference>
<feature type="transmembrane region" description="Helical" evidence="8">
    <location>
        <begin position="92"/>
        <end position="118"/>
    </location>
</feature>
<dbReference type="InterPro" id="IPR020846">
    <property type="entry name" value="MFS_dom"/>
</dbReference>
<dbReference type="Pfam" id="PF07690">
    <property type="entry name" value="MFS_1"/>
    <property type="match status" value="1"/>
</dbReference>
<feature type="transmembrane region" description="Helical" evidence="8">
    <location>
        <begin position="62"/>
        <end position="80"/>
    </location>
</feature>
<feature type="domain" description="Major facilitator superfamily (MFS) profile" evidence="9">
    <location>
        <begin position="26"/>
        <end position="534"/>
    </location>
</feature>
<dbReference type="InterPro" id="IPR036259">
    <property type="entry name" value="MFS_trans_sf"/>
</dbReference>
<reference evidence="10 11" key="1">
    <citation type="submission" date="2013-02" db="EMBL/GenBank/DDBJ databases">
        <title>The complete genome sequence of Corynebacterium vitaeruminis DSM 20294.</title>
        <authorList>
            <person name="Ruckert C."/>
            <person name="Albersmeier A."/>
            <person name="Kalinowski J."/>
        </authorList>
    </citation>
    <scope>NUCLEOTIDE SEQUENCE [LARGE SCALE GENOMIC DNA]</scope>
    <source>
        <strain evidence="11">ATCC 10234</strain>
    </source>
</reference>
<dbReference type="KEGG" id="cvt:B843_11670"/>
<evidence type="ECO:0000256" key="7">
    <source>
        <dbReference type="ARBA" id="ARBA00023136"/>
    </source>
</evidence>
<keyword evidence="5 8" id="KW-0812">Transmembrane</keyword>
<dbReference type="Gene3D" id="1.20.1250.20">
    <property type="entry name" value="MFS general substrate transporter like domains"/>
    <property type="match status" value="1"/>
</dbReference>
<evidence type="ECO:0000256" key="5">
    <source>
        <dbReference type="ARBA" id="ARBA00022692"/>
    </source>
</evidence>
<dbReference type="RefSeq" id="WP_025253697.1">
    <property type="nucleotide sequence ID" value="NZ_CP004353.1"/>
</dbReference>
<feature type="transmembrane region" description="Helical" evidence="8">
    <location>
        <begin position="178"/>
        <end position="200"/>
    </location>
</feature>
<evidence type="ECO:0000256" key="1">
    <source>
        <dbReference type="ARBA" id="ARBA00004651"/>
    </source>
</evidence>
<evidence type="ECO:0000259" key="9">
    <source>
        <dbReference type="PROSITE" id="PS50850"/>
    </source>
</evidence>
<dbReference type="CDD" id="cd17321">
    <property type="entry name" value="MFS_MMR_MDR_like"/>
    <property type="match status" value="1"/>
</dbReference>
<evidence type="ECO:0000313" key="11">
    <source>
        <dbReference type="Proteomes" id="UP000019222"/>
    </source>
</evidence>
<dbReference type="PROSITE" id="PS50850">
    <property type="entry name" value="MFS"/>
    <property type="match status" value="1"/>
</dbReference>
<keyword evidence="4" id="KW-1003">Cell membrane</keyword>
<keyword evidence="6 8" id="KW-1133">Transmembrane helix</keyword>
<feature type="transmembrane region" description="Helical" evidence="8">
    <location>
        <begin position="331"/>
        <end position="348"/>
    </location>
</feature>
<dbReference type="SUPFAM" id="SSF103473">
    <property type="entry name" value="MFS general substrate transporter"/>
    <property type="match status" value="1"/>
</dbReference>
<sequence>MASAATTETTAPRGARQAQPEGGWGMLAVLIVGVALIVLDSTIVAVSLPAIISDLGLTLTNAAWITSLYSVVFAALLLTMGTLGDRFGTKKMFLIGQVFFGVGSLVAAMASSFAPLLLARGIQGIGGAIVLPATLATINATFRGPRRAAAFGIWGATMASAAAIGPLAGGVLTEQLSWPWIFLVNPPICAVLFVLAMRLLPETIAKRSRKGFDVAGTLLSMVAFGTIVFGLIEGESYGWWSARGEYSLGGVSPAPLAIIIGLVALGFFVALESARARRGRAALFDPSLLRLPSFLAGNITAMTVSIGEFAALFVLPLYLVNVAGLGTIRSGVVLATMALGAILSGVAARHLATKLGPALTVVVGLILEVVGIVSAAIVVAPGASIACLSAVLAVYGAGMGLASAQLASVILHDVPLEKSGMGSATQSTFRQLGSALGAAFAGTTLAAAVGSYLPQQLVDGLKLPPEAAQSLADATATTAGSAMNALSAKLPDPQAALGILHDGFSHGTSAALYVAAACLALGLVSSLVLLAQARHSDAA</sequence>
<feature type="transmembrane region" description="Helical" evidence="8">
    <location>
        <begin position="355"/>
        <end position="377"/>
    </location>
</feature>
<evidence type="ECO:0000256" key="4">
    <source>
        <dbReference type="ARBA" id="ARBA00022475"/>
    </source>
</evidence>
<feature type="transmembrane region" description="Helical" evidence="8">
    <location>
        <begin position="295"/>
        <end position="319"/>
    </location>
</feature>
<dbReference type="GO" id="GO:0022857">
    <property type="term" value="F:transmembrane transporter activity"/>
    <property type="evidence" value="ECO:0007669"/>
    <property type="project" value="InterPro"/>
</dbReference>
<dbReference type="NCBIfam" id="TIGR00711">
    <property type="entry name" value="efflux_EmrB"/>
    <property type="match status" value="1"/>
</dbReference>
<dbReference type="Proteomes" id="UP000019222">
    <property type="component" value="Chromosome"/>
</dbReference>
<dbReference type="eggNOG" id="COG0477">
    <property type="taxonomic scope" value="Bacteria"/>
</dbReference>
<dbReference type="Gene3D" id="1.20.1720.10">
    <property type="entry name" value="Multidrug resistance protein D"/>
    <property type="match status" value="1"/>
</dbReference>
<feature type="transmembrane region" description="Helical" evidence="8">
    <location>
        <begin position="23"/>
        <end position="50"/>
    </location>
</feature>
<evidence type="ECO:0000313" key="10">
    <source>
        <dbReference type="EMBL" id="AHI23710.1"/>
    </source>
</evidence>